<dbReference type="InterPro" id="IPR001048">
    <property type="entry name" value="Asp/Glu/Uridylate_kinase"/>
</dbReference>
<keyword evidence="20" id="KW-0915">Sodium</keyword>
<keyword evidence="10 28" id="KW-0028">Amino-acid biosynthesis</keyword>
<evidence type="ECO:0000256" key="13">
    <source>
        <dbReference type="ARBA" id="ARBA00022723"/>
    </source>
</evidence>
<comment type="pathway">
    <text evidence="2 28">Amino-acid biosynthesis; L-lysine biosynthesis via DAP pathway; (S)-tetrahydrodipicolinate from L-aspartate: step 1/4.</text>
</comment>
<evidence type="ECO:0000256" key="11">
    <source>
        <dbReference type="ARBA" id="ARBA00022679"/>
    </source>
</evidence>
<evidence type="ECO:0000259" key="29">
    <source>
        <dbReference type="PROSITE" id="PS51671"/>
    </source>
</evidence>
<evidence type="ECO:0000256" key="17">
    <source>
        <dbReference type="ARBA" id="ARBA00022857"/>
    </source>
</evidence>
<keyword evidence="23" id="KW-0511">Multifunctional enzyme</keyword>
<dbReference type="InterPro" id="IPR042199">
    <property type="entry name" value="AsparK_Bifunc_asparK/hSer_DH"/>
</dbReference>
<dbReference type="InterPro" id="IPR041743">
    <property type="entry name" value="AK-HSDH_N"/>
</dbReference>
<evidence type="ECO:0000256" key="2">
    <source>
        <dbReference type="ARBA" id="ARBA00004766"/>
    </source>
</evidence>
<keyword evidence="19" id="KW-0520">NAD</keyword>
<dbReference type="Pfam" id="PF03447">
    <property type="entry name" value="NAD_binding_3"/>
    <property type="match status" value="1"/>
</dbReference>
<evidence type="ECO:0000256" key="22">
    <source>
        <dbReference type="ARBA" id="ARBA00023167"/>
    </source>
</evidence>
<dbReference type="PIRSF" id="PIRSF000727">
    <property type="entry name" value="ThrA"/>
    <property type="match status" value="1"/>
</dbReference>
<evidence type="ECO:0000313" key="31">
    <source>
        <dbReference type="Proteomes" id="UP000838748"/>
    </source>
</evidence>
<dbReference type="InterPro" id="IPR001342">
    <property type="entry name" value="HDH_cat"/>
</dbReference>
<evidence type="ECO:0000256" key="9">
    <source>
        <dbReference type="ARBA" id="ARBA00011881"/>
    </source>
</evidence>
<evidence type="ECO:0000256" key="7">
    <source>
        <dbReference type="ARBA" id="ARBA00007952"/>
    </source>
</evidence>
<evidence type="ECO:0000256" key="1">
    <source>
        <dbReference type="ARBA" id="ARBA00001920"/>
    </source>
</evidence>
<name>A0ABM9A2Q8_9VIBR</name>
<dbReference type="PROSITE" id="PS51671">
    <property type="entry name" value="ACT"/>
    <property type="match status" value="1"/>
</dbReference>
<dbReference type="InterPro" id="IPR045865">
    <property type="entry name" value="ACT-like_dom_sf"/>
</dbReference>
<comment type="similarity">
    <text evidence="7 28">In the C-terminal section; belongs to the homoserine dehydrogenase family.</text>
</comment>
<comment type="function">
    <text evidence="24">Bifunctional aspartate kinase and homoserine dehydrogenase that catalyzes the first and the third steps toward the synthesis of lysine, methionine and threonine from aspartate.</text>
</comment>
<dbReference type="Proteomes" id="UP000838748">
    <property type="component" value="Unassembled WGS sequence"/>
</dbReference>
<comment type="similarity">
    <text evidence="8 28">In the N-terminal section; belongs to the aspartokinase family.</text>
</comment>
<keyword evidence="14 28" id="KW-0547">Nucleotide-binding</keyword>
<dbReference type="Gene3D" id="3.40.1160.10">
    <property type="entry name" value="Acetylglutamate kinase-like"/>
    <property type="match status" value="1"/>
</dbReference>
<evidence type="ECO:0000256" key="5">
    <source>
        <dbReference type="ARBA" id="ARBA00005062"/>
    </source>
</evidence>
<dbReference type="CDD" id="cd04922">
    <property type="entry name" value="ACT_AKi-HSDH-ThrA_2"/>
    <property type="match status" value="1"/>
</dbReference>
<dbReference type="Pfam" id="PF22468">
    <property type="entry name" value="ACT_9"/>
    <property type="match status" value="2"/>
</dbReference>
<dbReference type="InterPro" id="IPR005106">
    <property type="entry name" value="Asp/hSer_DH_NAD-bd"/>
</dbReference>
<evidence type="ECO:0000256" key="27">
    <source>
        <dbReference type="ARBA" id="ARBA00049031"/>
    </source>
</evidence>
<evidence type="ECO:0000313" key="30">
    <source>
        <dbReference type="EMBL" id="CAH0538756.1"/>
    </source>
</evidence>
<comment type="catalytic activity">
    <reaction evidence="27">
        <text>L-homoserine + NAD(+) = L-aspartate 4-semialdehyde + NADH + H(+)</text>
        <dbReference type="Rhea" id="RHEA:15757"/>
        <dbReference type="ChEBI" id="CHEBI:15378"/>
        <dbReference type="ChEBI" id="CHEBI:57476"/>
        <dbReference type="ChEBI" id="CHEBI:57540"/>
        <dbReference type="ChEBI" id="CHEBI:57945"/>
        <dbReference type="ChEBI" id="CHEBI:537519"/>
        <dbReference type="EC" id="1.1.1.3"/>
    </reaction>
    <physiologicalReaction direction="right-to-left" evidence="27">
        <dbReference type="Rhea" id="RHEA:15759"/>
    </physiologicalReaction>
</comment>
<dbReference type="Gene3D" id="3.30.2130.10">
    <property type="entry name" value="VC0802-like"/>
    <property type="match status" value="1"/>
</dbReference>
<dbReference type="PROSITE" id="PS00324">
    <property type="entry name" value="ASPARTOKINASE"/>
    <property type="match status" value="1"/>
</dbReference>
<comment type="catalytic activity">
    <reaction evidence="26">
        <text>L-homoserine + NADP(+) = L-aspartate 4-semialdehyde + NADPH + H(+)</text>
        <dbReference type="Rhea" id="RHEA:15761"/>
        <dbReference type="ChEBI" id="CHEBI:15378"/>
        <dbReference type="ChEBI" id="CHEBI:57476"/>
        <dbReference type="ChEBI" id="CHEBI:57783"/>
        <dbReference type="ChEBI" id="CHEBI:58349"/>
        <dbReference type="ChEBI" id="CHEBI:537519"/>
        <dbReference type="EC" id="1.1.1.3"/>
    </reaction>
    <physiologicalReaction direction="right-to-left" evidence="26">
        <dbReference type="Rhea" id="RHEA:15763"/>
    </physiologicalReaction>
</comment>
<organism evidence="30 31">
    <name type="scientific">Vibrio marisflavi CECT 7928</name>
    <dbReference type="NCBI Taxonomy" id="634439"/>
    <lineage>
        <taxon>Bacteria</taxon>
        <taxon>Pseudomonadati</taxon>
        <taxon>Pseudomonadota</taxon>
        <taxon>Gammaproteobacteria</taxon>
        <taxon>Vibrionales</taxon>
        <taxon>Vibrionaceae</taxon>
        <taxon>Vibrio</taxon>
    </lineage>
</organism>
<dbReference type="Gene3D" id="1.20.120.1320">
    <property type="entry name" value="Aspartokinase, catalytic domain"/>
    <property type="match status" value="1"/>
</dbReference>
<dbReference type="SUPFAM" id="SSF55347">
    <property type="entry name" value="Glyceraldehyde-3-phosphate dehydrogenase-like, C-terminal domain"/>
    <property type="match status" value="1"/>
</dbReference>
<keyword evidence="17 28" id="KW-0521">NADP</keyword>
<keyword evidence="12" id="KW-0791">Threonine biosynthesis</keyword>
<keyword evidence="11 28" id="KW-0808">Transferase</keyword>
<dbReference type="PANTHER" id="PTHR43070">
    <property type="match status" value="1"/>
</dbReference>
<dbReference type="Gene3D" id="3.30.360.10">
    <property type="entry name" value="Dihydrodipicolinate Reductase, domain 2"/>
    <property type="match status" value="1"/>
</dbReference>
<keyword evidence="16 28" id="KW-0067">ATP-binding</keyword>
<dbReference type="InterPro" id="IPR018042">
    <property type="entry name" value="Aspartate_kinase_CS"/>
</dbReference>
<dbReference type="EC" id="1.1.1.3" evidence="28"/>
<evidence type="ECO:0000256" key="28">
    <source>
        <dbReference type="PIRNR" id="PIRNR000727"/>
    </source>
</evidence>
<evidence type="ECO:0000256" key="14">
    <source>
        <dbReference type="ARBA" id="ARBA00022741"/>
    </source>
</evidence>
<comment type="cofactor">
    <cofactor evidence="1">
        <name>a metal cation</name>
        <dbReference type="ChEBI" id="CHEBI:25213"/>
    </cofactor>
</comment>
<evidence type="ECO:0000256" key="16">
    <source>
        <dbReference type="ARBA" id="ARBA00022840"/>
    </source>
</evidence>
<dbReference type="InterPro" id="IPR036393">
    <property type="entry name" value="AceGlu_kinase-like_sf"/>
</dbReference>
<dbReference type="Pfam" id="PF00696">
    <property type="entry name" value="AA_kinase"/>
    <property type="match status" value="1"/>
</dbReference>
<evidence type="ECO:0000256" key="23">
    <source>
        <dbReference type="ARBA" id="ARBA00023268"/>
    </source>
</evidence>
<dbReference type="NCBIfam" id="NF006959">
    <property type="entry name" value="PRK09436.1"/>
    <property type="match status" value="1"/>
</dbReference>
<dbReference type="EMBL" id="CAKLDM010000002">
    <property type="protein sequence ID" value="CAH0538756.1"/>
    <property type="molecule type" value="Genomic_DNA"/>
</dbReference>
<evidence type="ECO:0000256" key="15">
    <source>
        <dbReference type="ARBA" id="ARBA00022777"/>
    </source>
</evidence>
<evidence type="ECO:0000256" key="26">
    <source>
        <dbReference type="ARBA" id="ARBA00048841"/>
    </source>
</evidence>
<proteinExistence type="inferred from homology"/>
<comment type="pathway">
    <text evidence="5 28">Amino-acid biosynthesis; L-methionine biosynthesis via de novo pathway; L-homoserine from L-aspartate: step 3/3.</text>
</comment>
<evidence type="ECO:0000256" key="25">
    <source>
        <dbReference type="ARBA" id="ARBA00048561"/>
    </source>
</evidence>
<evidence type="ECO:0000256" key="24">
    <source>
        <dbReference type="ARBA" id="ARBA00044938"/>
    </source>
</evidence>
<dbReference type="InterPro" id="IPR019811">
    <property type="entry name" value="HDH_CS"/>
</dbReference>
<comment type="subunit">
    <text evidence="9 28">Homotetramer.</text>
</comment>
<evidence type="ECO:0000256" key="4">
    <source>
        <dbReference type="ARBA" id="ARBA00005056"/>
    </source>
</evidence>
<dbReference type="InterPro" id="IPR036291">
    <property type="entry name" value="NAD(P)-bd_dom_sf"/>
</dbReference>
<dbReference type="InterPro" id="IPR002912">
    <property type="entry name" value="ACT_dom"/>
</dbReference>
<sequence>MRVLKFGGSSLADADRFLRAADIIVNNAQQGEVSVVLSAPGKTTNKLVSVIDGALRNGEAELQIAELESSFQSLFNDIKLQLSNVDGRGYFNQVKTSLSQLRQFVHGINLLGMCPDNVNARIISKGERVSIQLMKAVLEAKGQKASLIDPVKYLLAEGEPLEAMVDVESSTENFKKSPLAEGYVHIMPGFTAGSDNGELVTLGRNGSDYSAAVLASCLRAECCEIWTDVDGVYNCDPRLVDDARLLKSLSYQEAMELSYFGASVLHPKTIAPIAQFHIPCLIKNSFNPQGEGTLIGQDTGEDKLPIKGITTLNNLVMVSVSGPGMKGMVGMASRVFGAMSSAGISIVLITQSSSEYSISFCIESADKARAEQVLAEAFDLELKNSLLEPVEFIENLSIITLVGDGMRTSKGVASRFFSSLAEVNVNIVAIAQGSSERAISAVVPEDKISEAIKACHENLFNSKHHLDIFVVGIGGVGGELVDQIQRQQAKLAEKGIVIRVCGLANSKGLLLDGNGLPLEHWRDRMNGATEGFSLARLISLVQRNHIINPVLVDCTSSETIANQYAEFLSAGFHVVTPNKKANTASMAYYHQLRNSASLSRRKFLYETTVGAGLPVIENLQNLISAGDELEKFNGILSGSLSYIFGKLDEGMTLSQATNIAKDNGFTEPDPRDDLSGMDVARKLLILARETGLSLELDQVEVEPALPPGFDVSGSIEEFMQRLPQADKYFTELSEKAAKEGKVLRYVGEILNDKCKVSLSAVDEDDPMFKIKDGENALAFYSRYYQPIPLVLRGYGAGTEVTAAGVFSDVMRTLGWKLGV</sequence>
<dbReference type="InterPro" id="IPR001341">
    <property type="entry name" value="Asp_kinase"/>
</dbReference>
<protein>
    <recommendedName>
        <fullName evidence="28">Bifunctional aspartokinase/homoserine dehydrogenase</fullName>
    </recommendedName>
    <domain>
        <recommendedName>
            <fullName evidence="28">Aspartokinase</fullName>
            <ecNumber evidence="28">2.7.2.4</ecNumber>
        </recommendedName>
    </domain>
    <domain>
        <recommendedName>
            <fullName evidence="28">Homoserine dehydrogenase</fullName>
            <ecNumber evidence="28">1.1.1.3</ecNumber>
        </recommendedName>
    </domain>
</protein>
<keyword evidence="31" id="KW-1185">Reference proteome</keyword>
<keyword evidence="22" id="KW-0486">Methionine biosynthesis</keyword>
<dbReference type="PANTHER" id="PTHR43070:SF3">
    <property type="entry name" value="HOMOSERINE DEHYDROGENASE"/>
    <property type="match status" value="1"/>
</dbReference>
<dbReference type="CDD" id="cd04921">
    <property type="entry name" value="ACT_AKi-HSDH-ThrA-like_1"/>
    <property type="match status" value="1"/>
</dbReference>
<comment type="pathway">
    <text evidence="6 28">Amino-acid biosynthesis; L-threonine biosynthesis; L-threonine from L-aspartate: step 1/5.</text>
</comment>
<feature type="domain" description="ACT" evidence="29">
    <location>
        <begin position="320"/>
        <end position="395"/>
    </location>
</feature>
<dbReference type="SUPFAM" id="SSF53633">
    <property type="entry name" value="Carbamate kinase-like"/>
    <property type="match status" value="1"/>
</dbReference>
<dbReference type="EC" id="2.7.2.4" evidence="28"/>
<keyword evidence="13" id="KW-0479">Metal-binding</keyword>
<dbReference type="Gene3D" id="3.40.50.720">
    <property type="entry name" value="NAD(P)-binding Rossmann-like Domain"/>
    <property type="match status" value="1"/>
</dbReference>
<gene>
    <name evidence="30" type="primary">thrA</name>
    <name evidence="30" type="ORF">VMF7928_01647</name>
</gene>
<keyword evidence="15 28" id="KW-0418">Kinase</keyword>
<dbReference type="SUPFAM" id="SSF55021">
    <property type="entry name" value="ACT-like"/>
    <property type="match status" value="2"/>
</dbReference>
<accession>A0ABM9A2Q8</accession>
<comment type="catalytic activity">
    <reaction evidence="25">
        <text>L-aspartate + ATP = 4-phospho-L-aspartate + ADP</text>
        <dbReference type="Rhea" id="RHEA:23776"/>
        <dbReference type="ChEBI" id="CHEBI:29991"/>
        <dbReference type="ChEBI" id="CHEBI:30616"/>
        <dbReference type="ChEBI" id="CHEBI:57535"/>
        <dbReference type="ChEBI" id="CHEBI:456216"/>
        <dbReference type="EC" id="2.7.2.4"/>
    </reaction>
    <physiologicalReaction direction="left-to-right" evidence="25">
        <dbReference type="Rhea" id="RHEA:23777"/>
    </physiologicalReaction>
</comment>
<evidence type="ECO:0000256" key="10">
    <source>
        <dbReference type="ARBA" id="ARBA00022605"/>
    </source>
</evidence>
<dbReference type="InterPro" id="IPR011147">
    <property type="entry name" value="Bifunc_Aspkin/hSer_DH"/>
</dbReference>
<comment type="caution">
    <text evidence="30">The sequence shown here is derived from an EMBL/GenBank/DDBJ whole genome shotgun (WGS) entry which is preliminary data.</text>
</comment>
<dbReference type="SUPFAM" id="SSF51735">
    <property type="entry name" value="NAD(P)-binding Rossmann-fold domains"/>
    <property type="match status" value="1"/>
</dbReference>
<comment type="pathway">
    <text evidence="4 28">Amino-acid biosynthesis; L-threonine biosynthesis; L-threonine from L-aspartate: step 3/5.</text>
</comment>
<dbReference type="NCBIfam" id="TIGR00657">
    <property type="entry name" value="asp_kinases"/>
    <property type="match status" value="1"/>
</dbReference>
<evidence type="ECO:0000256" key="19">
    <source>
        <dbReference type="ARBA" id="ARBA00023027"/>
    </source>
</evidence>
<dbReference type="NCBIfam" id="NF007003">
    <property type="entry name" value="PRK09466.1"/>
    <property type="match status" value="1"/>
</dbReference>
<dbReference type="Pfam" id="PF00742">
    <property type="entry name" value="Homoserine_dh"/>
    <property type="match status" value="1"/>
</dbReference>
<evidence type="ECO:0000256" key="21">
    <source>
        <dbReference type="ARBA" id="ARBA00023154"/>
    </source>
</evidence>
<reference evidence="30" key="1">
    <citation type="submission" date="2021-11" db="EMBL/GenBank/DDBJ databases">
        <authorList>
            <person name="Rodrigo-Torres L."/>
            <person name="Arahal R. D."/>
            <person name="Lucena T."/>
        </authorList>
    </citation>
    <scope>NUCLEOTIDE SEQUENCE</scope>
    <source>
        <strain evidence="30">CECT 7928</strain>
    </source>
</reference>
<comment type="pathway">
    <text evidence="3 28">Amino-acid biosynthesis; L-methionine biosynthesis via de novo pathway; L-homoserine from L-aspartate: step 1/3.</text>
</comment>
<evidence type="ECO:0000256" key="12">
    <source>
        <dbReference type="ARBA" id="ARBA00022697"/>
    </source>
</evidence>
<evidence type="ECO:0000256" key="8">
    <source>
        <dbReference type="ARBA" id="ARBA00010046"/>
    </source>
</evidence>
<dbReference type="CDD" id="cd04257">
    <property type="entry name" value="AAK_AK-HSDH"/>
    <property type="match status" value="1"/>
</dbReference>
<evidence type="ECO:0000256" key="20">
    <source>
        <dbReference type="ARBA" id="ARBA00023053"/>
    </source>
</evidence>
<evidence type="ECO:0000256" key="6">
    <source>
        <dbReference type="ARBA" id="ARBA00005139"/>
    </source>
</evidence>
<keyword evidence="18 28" id="KW-0560">Oxidoreductase</keyword>
<evidence type="ECO:0000256" key="3">
    <source>
        <dbReference type="ARBA" id="ARBA00004986"/>
    </source>
</evidence>
<dbReference type="InterPro" id="IPR049638">
    <property type="entry name" value="AK-HD"/>
</dbReference>
<keyword evidence="21" id="KW-0457">Lysine biosynthesis</keyword>
<dbReference type="RefSeq" id="WP_237360990.1">
    <property type="nucleotide sequence ID" value="NZ_CAKLDM010000002.1"/>
</dbReference>
<dbReference type="InterPro" id="IPR054352">
    <property type="entry name" value="ACT_Aspartokinase"/>
</dbReference>
<dbReference type="PROSITE" id="PS01042">
    <property type="entry name" value="HOMOSER_DHGENASE"/>
    <property type="match status" value="1"/>
</dbReference>
<evidence type="ECO:0000256" key="18">
    <source>
        <dbReference type="ARBA" id="ARBA00023002"/>
    </source>
</evidence>